<feature type="binding site" evidence="5">
    <location>
        <position position="58"/>
    </location>
    <ligand>
        <name>ATP</name>
        <dbReference type="ChEBI" id="CHEBI:30616"/>
    </ligand>
</feature>
<dbReference type="Proteomes" id="UP000266552">
    <property type="component" value="Chromosome"/>
</dbReference>
<evidence type="ECO:0000256" key="2">
    <source>
        <dbReference type="ARBA" id="ARBA00022741"/>
    </source>
</evidence>
<feature type="region of interest" description="Disordered" evidence="6">
    <location>
        <begin position="181"/>
        <end position="204"/>
    </location>
</feature>
<accession>A0A385TM46</accession>
<dbReference type="GO" id="GO:0005829">
    <property type="term" value="C:cytosol"/>
    <property type="evidence" value="ECO:0007669"/>
    <property type="project" value="TreeGrafter"/>
</dbReference>
<protein>
    <submittedName>
        <fullName evidence="8">Serine/threonine-protein kinase</fullName>
    </submittedName>
</protein>
<dbReference type="PANTHER" id="PTHR24348:SF22">
    <property type="entry name" value="NON-SPECIFIC SERINE_THREONINE PROTEIN KINASE"/>
    <property type="match status" value="1"/>
</dbReference>
<keyword evidence="4 5" id="KW-0067">ATP-binding</keyword>
<dbReference type="SUPFAM" id="SSF56112">
    <property type="entry name" value="Protein kinase-like (PK-like)"/>
    <property type="match status" value="1"/>
</dbReference>
<organism evidence="8 9">
    <name type="scientific">Paenibacillus lautus</name>
    <name type="common">Bacillus lautus</name>
    <dbReference type="NCBI Taxonomy" id="1401"/>
    <lineage>
        <taxon>Bacteria</taxon>
        <taxon>Bacillati</taxon>
        <taxon>Bacillota</taxon>
        <taxon>Bacilli</taxon>
        <taxon>Bacillales</taxon>
        <taxon>Paenibacillaceae</taxon>
        <taxon>Paenibacillus</taxon>
    </lineage>
</organism>
<dbReference type="GO" id="GO:0034045">
    <property type="term" value="C:phagophore assembly site membrane"/>
    <property type="evidence" value="ECO:0007669"/>
    <property type="project" value="TreeGrafter"/>
</dbReference>
<evidence type="ECO:0000313" key="8">
    <source>
        <dbReference type="EMBL" id="AYB44743.1"/>
    </source>
</evidence>
<dbReference type="PANTHER" id="PTHR24348">
    <property type="entry name" value="SERINE/THREONINE-PROTEIN KINASE UNC-51-RELATED"/>
    <property type="match status" value="1"/>
</dbReference>
<keyword evidence="3 8" id="KW-0418">Kinase</keyword>
<evidence type="ECO:0000313" key="9">
    <source>
        <dbReference type="Proteomes" id="UP000266552"/>
    </source>
</evidence>
<dbReference type="GO" id="GO:0004674">
    <property type="term" value="F:protein serine/threonine kinase activity"/>
    <property type="evidence" value="ECO:0007669"/>
    <property type="project" value="InterPro"/>
</dbReference>
<sequence length="282" mass="32647">MRFLSNLGSFINAWRDYPAEDNTVLGSRYTVQEMIGEGSYGIIYQCRDQQSGHVVAVKQSRPSKGDYAKELLNREAAIISSLQHPQIPAYLDFFTDSRHSYLVMSYMDGDTLEDLIFEHGMKYEEAECLHIALQLLELVRYLHEQGYVHLDLRIPNVLFKDGRIHLIDFGLARRIGEPPPLRQPVRKKFPRGSSSSVQYKESKESEDLRDIGHFMLFMLYSAYDPDDDPSAVEERSWQEELQLSEEVREMIKRLMQLSSPYSDSLQFMNELQTLANAKKPPL</sequence>
<feature type="domain" description="Protein kinase" evidence="7">
    <location>
        <begin position="29"/>
        <end position="274"/>
    </location>
</feature>
<dbReference type="GO" id="GO:0005776">
    <property type="term" value="C:autophagosome"/>
    <property type="evidence" value="ECO:0007669"/>
    <property type="project" value="TreeGrafter"/>
</dbReference>
<keyword evidence="9" id="KW-1185">Reference proteome</keyword>
<dbReference type="EMBL" id="CP032412">
    <property type="protein sequence ID" value="AYB44743.1"/>
    <property type="molecule type" value="Genomic_DNA"/>
</dbReference>
<evidence type="ECO:0000256" key="3">
    <source>
        <dbReference type="ARBA" id="ARBA00022777"/>
    </source>
</evidence>
<evidence type="ECO:0000256" key="4">
    <source>
        <dbReference type="ARBA" id="ARBA00022840"/>
    </source>
</evidence>
<gene>
    <name evidence="8" type="ORF">D5F53_16330</name>
</gene>
<dbReference type="PROSITE" id="PS50011">
    <property type="entry name" value="PROTEIN_KINASE_DOM"/>
    <property type="match status" value="1"/>
</dbReference>
<evidence type="ECO:0000256" key="5">
    <source>
        <dbReference type="PROSITE-ProRule" id="PRU10141"/>
    </source>
</evidence>
<proteinExistence type="predicted"/>
<dbReference type="PROSITE" id="PS00107">
    <property type="entry name" value="PROTEIN_KINASE_ATP"/>
    <property type="match status" value="1"/>
</dbReference>
<name>A0A385TM46_PAELA</name>
<dbReference type="InterPro" id="IPR011009">
    <property type="entry name" value="Kinase-like_dom_sf"/>
</dbReference>
<dbReference type="GO" id="GO:0042594">
    <property type="term" value="P:response to starvation"/>
    <property type="evidence" value="ECO:0007669"/>
    <property type="project" value="TreeGrafter"/>
</dbReference>
<dbReference type="KEGG" id="plw:D5F53_16330"/>
<keyword evidence="2 5" id="KW-0547">Nucleotide-binding</keyword>
<dbReference type="InterPro" id="IPR000719">
    <property type="entry name" value="Prot_kinase_dom"/>
</dbReference>
<dbReference type="Gene3D" id="1.10.510.10">
    <property type="entry name" value="Transferase(Phosphotransferase) domain 1"/>
    <property type="match status" value="1"/>
</dbReference>
<dbReference type="AlphaFoldDB" id="A0A385TM46"/>
<dbReference type="RefSeq" id="WP_119848623.1">
    <property type="nucleotide sequence ID" value="NZ_CP032412.1"/>
</dbReference>
<evidence type="ECO:0000259" key="7">
    <source>
        <dbReference type="PROSITE" id="PS50011"/>
    </source>
</evidence>
<evidence type="ECO:0000256" key="1">
    <source>
        <dbReference type="ARBA" id="ARBA00022679"/>
    </source>
</evidence>
<keyword evidence="1" id="KW-0808">Transferase</keyword>
<evidence type="ECO:0000256" key="6">
    <source>
        <dbReference type="SAM" id="MobiDB-lite"/>
    </source>
</evidence>
<dbReference type="CDD" id="cd00180">
    <property type="entry name" value="PKc"/>
    <property type="match status" value="1"/>
</dbReference>
<dbReference type="GO" id="GO:0005524">
    <property type="term" value="F:ATP binding"/>
    <property type="evidence" value="ECO:0007669"/>
    <property type="project" value="UniProtKB-UniRule"/>
</dbReference>
<dbReference type="InterPro" id="IPR045269">
    <property type="entry name" value="Atg1-like"/>
</dbReference>
<dbReference type="InterPro" id="IPR017441">
    <property type="entry name" value="Protein_kinase_ATP_BS"/>
</dbReference>
<reference evidence="8 9" key="1">
    <citation type="submission" date="2018-09" db="EMBL/GenBank/DDBJ databases">
        <title>Genome Sequence of Paenibacillus lautus Strain E7593-69, Azo Dye-Degrading Bacteria, Isolated from Commercial Tattoo Inks.</title>
        <authorList>
            <person name="Nho S.W."/>
            <person name="Kim S.-J."/>
            <person name="Kweon O."/>
            <person name="Cerniglia C.E."/>
        </authorList>
    </citation>
    <scope>NUCLEOTIDE SEQUENCE [LARGE SCALE GENOMIC DNA]</scope>
    <source>
        <strain evidence="8 9">E7593-69</strain>
    </source>
</reference>
<dbReference type="Pfam" id="PF00069">
    <property type="entry name" value="Pkinase"/>
    <property type="match status" value="1"/>
</dbReference>